<accession>A0AA36N138</accession>
<gene>
    <name evidence="1" type="ORF">EVOR1521_LOCUS12383</name>
</gene>
<sequence length="179" mass="18367">MGGDKFKLVLLGEMQSGETIHVTFAVVDGSGNLVGDRSKDLSYQASSCQLAGTILDAEQGVTSGKAIPWDTTEQISNGGDTLIAVSDAGSFLCAIHTESDTWGYDSSTQQSALPTGLTAASSDAIASSGKRSMCYTGTSSGTGADLKAAIGDLNNWELNTNFVSCTSSVARQKRPSPGG</sequence>
<organism evidence="1 2">
    <name type="scientific">Effrenium voratum</name>
    <dbReference type="NCBI Taxonomy" id="2562239"/>
    <lineage>
        <taxon>Eukaryota</taxon>
        <taxon>Sar</taxon>
        <taxon>Alveolata</taxon>
        <taxon>Dinophyceae</taxon>
        <taxon>Suessiales</taxon>
        <taxon>Symbiodiniaceae</taxon>
        <taxon>Effrenium</taxon>
    </lineage>
</organism>
<name>A0AA36N138_9DINO</name>
<reference evidence="1" key="1">
    <citation type="submission" date="2023-08" db="EMBL/GenBank/DDBJ databases">
        <authorList>
            <person name="Chen Y."/>
            <person name="Shah S."/>
            <person name="Dougan E. K."/>
            <person name="Thang M."/>
            <person name="Chan C."/>
        </authorList>
    </citation>
    <scope>NUCLEOTIDE SEQUENCE</scope>
</reference>
<dbReference type="Proteomes" id="UP001178507">
    <property type="component" value="Unassembled WGS sequence"/>
</dbReference>
<dbReference type="EMBL" id="CAUJNA010001302">
    <property type="protein sequence ID" value="CAJ1385893.1"/>
    <property type="molecule type" value="Genomic_DNA"/>
</dbReference>
<evidence type="ECO:0000313" key="1">
    <source>
        <dbReference type="EMBL" id="CAJ1385893.1"/>
    </source>
</evidence>
<dbReference type="AlphaFoldDB" id="A0AA36N138"/>
<keyword evidence="2" id="KW-1185">Reference proteome</keyword>
<evidence type="ECO:0000313" key="2">
    <source>
        <dbReference type="Proteomes" id="UP001178507"/>
    </source>
</evidence>
<comment type="caution">
    <text evidence="1">The sequence shown here is derived from an EMBL/GenBank/DDBJ whole genome shotgun (WGS) entry which is preliminary data.</text>
</comment>
<proteinExistence type="predicted"/>
<protein>
    <submittedName>
        <fullName evidence="1">Uncharacterized protein</fullName>
    </submittedName>
</protein>